<dbReference type="InterPro" id="IPR011608">
    <property type="entry name" value="PRD"/>
</dbReference>
<organism evidence="3 4">
    <name type="scientific">Lacticaseibacillus camelliae DSM 22697 = JCM 13995</name>
    <dbReference type="NCBI Taxonomy" id="1423730"/>
    <lineage>
        <taxon>Bacteria</taxon>
        <taxon>Bacillati</taxon>
        <taxon>Bacillota</taxon>
        <taxon>Bacilli</taxon>
        <taxon>Lactobacillales</taxon>
        <taxon>Lactobacillaceae</taxon>
        <taxon>Lacticaseibacillus</taxon>
    </lineage>
</organism>
<feature type="domain" description="PRD" evidence="2">
    <location>
        <begin position="168"/>
        <end position="278"/>
    </location>
</feature>
<gene>
    <name evidence="3" type="ORF">FC75_GL002294</name>
</gene>
<dbReference type="AlphaFoldDB" id="A0A0R2F9M5"/>
<reference evidence="3 4" key="1">
    <citation type="journal article" date="2015" name="Genome Announc.">
        <title>Expanding the biotechnology potential of lactobacilli through comparative genomics of 213 strains and associated genera.</title>
        <authorList>
            <person name="Sun Z."/>
            <person name="Harris H.M."/>
            <person name="McCann A."/>
            <person name="Guo C."/>
            <person name="Argimon S."/>
            <person name="Zhang W."/>
            <person name="Yang X."/>
            <person name="Jeffery I.B."/>
            <person name="Cooney J.C."/>
            <person name="Kagawa T.F."/>
            <person name="Liu W."/>
            <person name="Song Y."/>
            <person name="Salvetti E."/>
            <person name="Wrobel A."/>
            <person name="Rasinkangas P."/>
            <person name="Parkhill J."/>
            <person name="Rea M.C."/>
            <person name="O'Sullivan O."/>
            <person name="Ritari J."/>
            <person name="Douillard F.P."/>
            <person name="Paul Ross R."/>
            <person name="Yang R."/>
            <person name="Briner A.E."/>
            <person name="Felis G.E."/>
            <person name="de Vos W.M."/>
            <person name="Barrangou R."/>
            <person name="Klaenhammer T.R."/>
            <person name="Caufield P.W."/>
            <person name="Cui Y."/>
            <person name="Zhang H."/>
            <person name="O'Toole P.W."/>
        </authorList>
    </citation>
    <scope>NUCLEOTIDE SEQUENCE [LARGE SCALE GENOMIC DNA]</scope>
    <source>
        <strain evidence="3 4">DSM 22697</strain>
    </source>
</reference>
<dbReference type="Gene3D" id="1.10.1790.10">
    <property type="entry name" value="PRD domain"/>
    <property type="match status" value="2"/>
</dbReference>
<dbReference type="Proteomes" id="UP000050865">
    <property type="component" value="Unassembled WGS sequence"/>
</dbReference>
<dbReference type="RefSeq" id="WP_056989682.1">
    <property type="nucleotide sequence ID" value="NZ_AYZJ01000050.1"/>
</dbReference>
<dbReference type="PANTHER" id="PTHR30185:SF15">
    <property type="entry name" value="CRYPTIC BETA-GLUCOSIDE BGL OPERON ANTITERMINATOR"/>
    <property type="match status" value="1"/>
</dbReference>
<dbReference type="Pfam" id="PF00874">
    <property type="entry name" value="PRD"/>
    <property type="match status" value="2"/>
</dbReference>
<dbReference type="InterPro" id="IPR036650">
    <property type="entry name" value="CAT_RNA-bd_dom_sf"/>
</dbReference>
<evidence type="ECO:0000313" key="4">
    <source>
        <dbReference type="Proteomes" id="UP000050865"/>
    </source>
</evidence>
<dbReference type="Gene3D" id="2.30.24.10">
    <property type="entry name" value="CAT RNA-binding domain"/>
    <property type="match status" value="1"/>
</dbReference>
<dbReference type="Pfam" id="PF03123">
    <property type="entry name" value="CAT_RBD"/>
    <property type="match status" value="1"/>
</dbReference>
<dbReference type="InterPro" id="IPR050661">
    <property type="entry name" value="BglG_antiterminators"/>
</dbReference>
<dbReference type="GO" id="GO:0003723">
    <property type="term" value="F:RNA binding"/>
    <property type="evidence" value="ECO:0007669"/>
    <property type="project" value="InterPro"/>
</dbReference>
<evidence type="ECO:0000256" key="1">
    <source>
        <dbReference type="ARBA" id="ARBA00022737"/>
    </source>
</evidence>
<dbReference type="GO" id="GO:0006355">
    <property type="term" value="P:regulation of DNA-templated transcription"/>
    <property type="evidence" value="ECO:0007669"/>
    <property type="project" value="InterPro"/>
</dbReference>
<dbReference type="EMBL" id="AYZJ01000050">
    <property type="protein sequence ID" value="KRN21492.1"/>
    <property type="molecule type" value="Genomic_DNA"/>
</dbReference>
<comment type="caution">
    <text evidence="3">The sequence shown here is derived from an EMBL/GenBank/DDBJ whole genome shotgun (WGS) entry which is preliminary data.</text>
</comment>
<keyword evidence="1" id="KW-0677">Repeat</keyword>
<dbReference type="SUPFAM" id="SSF63520">
    <property type="entry name" value="PTS-regulatory domain, PRD"/>
    <property type="match status" value="2"/>
</dbReference>
<evidence type="ECO:0000259" key="2">
    <source>
        <dbReference type="PROSITE" id="PS51372"/>
    </source>
</evidence>
<accession>A0A0R2F9M5</accession>
<dbReference type="InterPro" id="IPR004341">
    <property type="entry name" value="CAT_RNA-bd_dom"/>
</dbReference>
<evidence type="ECO:0000313" key="3">
    <source>
        <dbReference type="EMBL" id="KRN21492.1"/>
    </source>
</evidence>
<sequence>MKIQKVLNNNVAIVLNGLGREQIVTGRGLAFGKRPGDEITEAAVSQTFTLQPSTTAEFTQLLAEIPYSCLQVTGQIIERAKHVGLSLNPTILVTLADHLHTAVQRTQAGETVTNIMLWDTQRFYPREFAVGEAALALVKAKYDVALPPDEAGFIAFHLVNAETTNAGTDAAKITQLMQEMLSIVRYYFHFEPDSTTSDYSRFITHLKFFAQRLLRNEPMATVDEELLQLILARYQAPAACAKRISDFLKSRHGYAVTAAECAYLTLHIERLVYRAQAQ</sequence>
<keyword evidence="4" id="KW-1185">Reference proteome</keyword>
<name>A0A0R2F9M5_9LACO</name>
<dbReference type="PANTHER" id="PTHR30185">
    <property type="entry name" value="CRYPTIC BETA-GLUCOSIDE BGL OPERON ANTITERMINATOR"/>
    <property type="match status" value="1"/>
</dbReference>
<proteinExistence type="predicted"/>
<protein>
    <submittedName>
        <fullName evidence="3">Transcription antiterminator</fullName>
    </submittedName>
</protein>
<dbReference type="PATRIC" id="fig|1423730.4.peg.2382"/>
<dbReference type="InterPro" id="IPR036634">
    <property type="entry name" value="PRD_sf"/>
</dbReference>
<dbReference type="STRING" id="1423730.FC75_GL002294"/>
<feature type="domain" description="PRD" evidence="2">
    <location>
        <begin position="64"/>
        <end position="167"/>
    </location>
</feature>
<dbReference type="PROSITE" id="PS51372">
    <property type="entry name" value="PRD_2"/>
    <property type="match status" value="2"/>
</dbReference>
<dbReference type="NCBIfam" id="NF046042">
    <property type="entry name" value="LicT"/>
    <property type="match status" value="1"/>
</dbReference>
<dbReference type="SMART" id="SM01061">
    <property type="entry name" value="CAT_RBD"/>
    <property type="match status" value="1"/>
</dbReference>
<dbReference type="SUPFAM" id="SSF50151">
    <property type="entry name" value="SacY-like RNA-binding domain"/>
    <property type="match status" value="1"/>
</dbReference>